<dbReference type="Proteomes" id="UP001372834">
    <property type="component" value="Unassembled WGS sequence"/>
</dbReference>
<gene>
    <name evidence="1" type="ORF">RUM43_007086</name>
</gene>
<sequence length="133" mass="14675">MGKRVGNGGSFGFRRVRVKSHYPHPTNPSPICMSLTSAQNNFTNTRHLQFFSRELSNSPADDVQTYGLTFGKISSAGCWLWSDTTSKTNMSSMAEPEIKGLSAMHLRTWPSSSDEGVKMRVLTTVVSLDVDIT</sequence>
<evidence type="ECO:0000313" key="2">
    <source>
        <dbReference type="Proteomes" id="UP001372834"/>
    </source>
</evidence>
<evidence type="ECO:0000313" key="1">
    <source>
        <dbReference type="EMBL" id="KAK6638817.1"/>
    </source>
</evidence>
<dbReference type="AlphaFoldDB" id="A0AAN8PLJ0"/>
<organism evidence="1 2">
    <name type="scientific">Polyplax serrata</name>
    <name type="common">Common mouse louse</name>
    <dbReference type="NCBI Taxonomy" id="468196"/>
    <lineage>
        <taxon>Eukaryota</taxon>
        <taxon>Metazoa</taxon>
        <taxon>Ecdysozoa</taxon>
        <taxon>Arthropoda</taxon>
        <taxon>Hexapoda</taxon>
        <taxon>Insecta</taxon>
        <taxon>Pterygota</taxon>
        <taxon>Neoptera</taxon>
        <taxon>Paraneoptera</taxon>
        <taxon>Psocodea</taxon>
        <taxon>Troctomorpha</taxon>
        <taxon>Phthiraptera</taxon>
        <taxon>Anoplura</taxon>
        <taxon>Polyplacidae</taxon>
        <taxon>Polyplax</taxon>
    </lineage>
</organism>
<reference evidence="1 2" key="1">
    <citation type="submission" date="2023-10" db="EMBL/GenBank/DDBJ databases">
        <title>Genomes of two closely related lineages of the louse Polyplax serrata with different host specificities.</title>
        <authorList>
            <person name="Martinu J."/>
            <person name="Tarabai H."/>
            <person name="Stefka J."/>
            <person name="Hypsa V."/>
        </authorList>
    </citation>
    <scope>NUCLEOTIDE SEQUENCE [LARGE SCALE GENOMIC DNA]</scope>
    <source>
        <strain evidence="1">HR10_N</strain>
    </source>
</reference>
<name>A0AAN8PLJ0_POLSC</name>
<proteinExistence type="predicted"/>
<dbReference type="EMBL" id="JAWJWE010000003">
    <property type="protein sequence ID" value="KAK6638817.1"/>
    <property type="molecule type" value="Genomic_DNA"/>
</dbReference>
<accession>A0AAN8PLJ0</accession>
<protein>
    <submittedName>
        <fullName evidence="1">Uncharacterized protein</fullName>
    </submittedName>
</protein>
<comment type="caution">
    <text evidence="1">The sequence shown here is derived from an EMBL/GenBank/DDBJ whole genome shotgun (WGS) entry which is preliminary data.</text>
</comment>